<evidence type="ECO:0000313" key="1">
    <source>
        <dbReference type="EMBL" id="NIA69113.1"/>
    </source>
</evidence>
<protein>
    <submittedName>
        <fullName evidence="1">N-formylglutamate amidohydrolase</fullName>
    </submittedName>
</protein>
<proteinExistence type="predicted"/>
<evidence type="ECO:0000313" key="2">
    <source>
        <dbReference type="Proteomes" id="UP000761264"/>
    </source>
</evidence>
<gene>
    <name evidence="1" type="ORF">HBA54_10990</name>
</gene>
<dbReference type="InterPro" id="IPR007709">
    <property type="entry name" value="N-FG_amidohydro"/>
</dbReference>
<dbReference type="PIRSF" id="PIRSF029730">
    <property type="entry name" value="UCP029730"/>
    <property type="match status" value="1"/>
</dbReference>
<name>A0A967C3G5_9PROT</name>
<dbReference type="SUPFAM" id="SSF53187">
    <property type="entry name" value="Zn-dependent exopeptidases"/>
    <property type="match status" value="1"/>
</dbReference>
<dbReference type="Pfam" id="PF05013">
    <property type="entry name" value="FGase"/>
    <property type="match status" value="1"/>
</dbReference>
<comment type="caution">
    <text evidence="1">The sequence shown here is derived from an EMBL/GenBank/DDBJ whole genome shotgun (WGS) entry which is preliminary data.</text>
</comment>
<dbReference type="AlphaFoldDB" id="A0A967C3G5"/>
<keyword evidence="2" id="KW-1185">Reference proteome</keyword>
<organism evidence="1 2">
    <name type="scientific">Pelagibius litoralis</name>
    <dbReference type="NCBI Taxonomy" id="374515"/>
    <lineage>
        <taxon>Bacteria</taxon>
        <taxon>Pseudomonadati</taxon>
        <taxon>Pseudomonadota</taxon>
        <taxon>Alphaproteobacteria</taxon>
        <taxon>Rhodospirillales</taxon>
        <taxon>Rhodovibrionaceae</taxon>
        <taxon>Pelagibius</taxon>
    </lineage>
</organism>
<reference evidence="1" key="1">
    <citation type="submission" date="2020-03" db="EMBL/GenBank/DDBJ databases">
        <title>Genome of Pelagibius litoralis DSM 21314T.</title>
        <authorList>
            <person name="Wang G."/>
        </authorList>
    </citation>
    <scope>NUCLEOTIDE SEQUENCE</scope>
    <source>
        <strain evidence="1">DSM 21314</strain>
    </source>
</reference>
<dbReference type="Gene3D" id="3.40.630.40">
    <property type="entry name" value="Zn-dependent exopeptidases"/>
    <property type="match status" value="1"/>
</dbReference>
<dbReference type="EMBL" id="JAAQPH010000007">
    <property type="protein sequence ID" value="NIA69113.1"/>
    <property type="molecule type" value="Genomic_DNA"/>
</dbReference>
<sequence length="279" mass="30472">MDSPETAAGLSRAQSAETGLLAEDEPRPFELFNAAGRAPVLLLCDHATRFIPRALGGLGLDEACLTRHIAWDIGIAEVTRRLAERLDAPAMLSHFSRLIVDPNRRADNPTLIPEISDGVVVPGNRGLTTGQKEVRLDTFFRPYHAAIADQLDRMLAAGPAAAPVLISMHSFTPVMKGEERPWEIGILWNRDPRLPRPLMDRLRAEGLTVGDNLPYSGADEHGYTQHTHGDARGLANVLIEVRQDLIDTHHGAADWAERLGAALEAVLGDPGLYKVEHYG</sequence>
<dbReference type="Proteomes" id="UP000761264">
    <property type="component" value="Unassembled WGS sequence"/>
</dbReference>
<accession>A0A967C3G5</accession>
<dbReference type="InterPro" id="IPR011227">
    <property type="entry name" value="UCP029730"/>
</dbReference>